<keyword evidence="3" id="KW-1185">Reference proteome</keyword>
<dbReference type="Proteomes" id="UP000598032">
    <property type="component" value="Unassembled WGS sequence"/>
</dbReference>
<evidence type="ECO:0000313" key="2">
    <source>
        <dbReference type="EMBL" id="CAD6526759.1"/>
    </source>
</evidence>
<accession>A0ABM8NI50</accession>
<evidence type="ECO:0000313" key="3">
    <source>
        <dbReference type="Proteomes" id="UP000598032"/>
    </source>
</evidence>
<sequence length="96" mass="10325">MSSRQDENPQFEAGLPELSTPELTSTPTASEAAMLRELQFASDTVLRLATRTHSAVARSDAAAAEEVRAALERQLAQTTGLIDELLFGSSDPLTKH</sequence>
<reference evidence="2 3" key="1">
    <citation type="submission" date="2020-10" db="EMBL/GenBank/DDBJ databases">
        <authorList>
            <person name="Peeters C."/>
        </authorList>
    </citation>
    <scope>NUCLEOTIDE SEQUENCE [LARGE SCALE GENOMIC DNA]</scope>
    <source>
        <strain evidence="2 3">LMG 28140</strain>
    </source>
</reference>
<name>A0ABM8NI50_9BURK</name>
<organism evidence="2 3">
    <name type="scientific">Paraburkholderia metrosideri</name>
    <dbReference type="NCBI Taxonomy" id="580937"/>
    <lineage>
        <taxon>Bacteria</taxon>
        <taxon>Pseudomonadati</taxon>
        <taxon>Pseudomonadota</taxon>
        <taxon>Betaproteobacteria</taxon>
        <taxon>Burkholderiales</taxon>
        <taxon>Burkholderiaceae</taxon>
        <taxon>Paraburkholderia</taxon>
    </lineage>
</organism>
<dbReference type="EMBL" id="CAJHCP010000004">
    <property type="protein sequence ID" value="CAD6526759.1"/>
    <property type="molecule type" value="Genomic_DNA"/>
</dbReference>
<feature type="region of interest" description="Disordered" evidence="1">
    <location>
        <begin position="1"/>
        <end position="30"/>
    </location>
</feature>
<dbReference type="RefSeq" id="WP_201641980.1">
    <property type="nucleotide sequence ID" value="NZ_CAJHCP010000004.1"/>
</dbReference>
<comment type="caution">
    <text evidence="2">The sequence shown here is derived from an EMBL/GenBank/DDBJ whole genome shotgun (WGS) entry which is preliminary data.</text>
</comment>
<gene>
    <name evidence="2" type="ORF">LMG28140_01864</name>
</gene>
<protein>
    <submittedName>
        <fullName evidence="2">Uncharacterized protein</fullName>
    </submittedName>
</protein>
<proteinExistence type="predicted"/>
<evidence type="ECO:0000256" key="1">
    <source>
        <dbReference type="SAM" id="MobiDB-lite"/>
    </source>
</evidence>